<dbReference type="Proteomes" id="UP000216107">
    <property type="component" value="Unassembled WGS sequence"/>
</dbReference>
<feature type="transmembrane region" description="Helical" evidence="6">
    <location>
        <begin position="101"/>
        <end position="123"/>
    </location>
</feature>
<dbReference type="InterPro" id="IPR017039">
    <property type="entry name" value="Virul_fac_BrkB"/>
</dbReference>
<dbReference type="EMBL" id="MDUX01000001">
    <property type="protein sequence ID" value="KAF7600851.1"/>
    <property type="molecule type" value="Genomic_DNA"/>
</dbReference>
<keyword evidence="4 6" id="KW-1133">Transmembrane helix</keyword>
<evidence type="ECO:0000256" key="4">
    <source>
        <dbReference type="ARBA" id="ARBA00022989"/>
    </source>
</evidence>
<keyword evidence="10" id="KW-1185">Reference proteome</keyword>
<evidence type="ECO:0000256" key="6">
    <source>
        <dbReference type="SAM" id="Phobius"/>
    </source>
</evidence>
<sequence>MQLIRRLTQLRPPADSPLYQLSLLVLYKFRSVRVMQTAGALTYTTLLSLVPMITVVLAVMRQFSPFMKLGEGLRGFLLANLLPERAGKVVATYALQFSEKASSLTVVGAGFLLLTAVMLLSTIDRTINSIWAVRKPRAWYVRFPVYWVALTLGPVLFAAGVAATSEVVSVSMGVVQQDGWLRSMIDRLATAALLSALCAYMFHVIPNRRLVLWHGVIGGLVAGFGVMLVQRMFGFYISRLPNFTLIYGTFSVLPIFLIWVYLTWLTILLGATVAAVLPEFRARHERLPDTPAGQLLAALYLAQALIAAQQAGRAVSRSRLAQACRRSPEQTEAMLLAMQQAGWVLRSENEAWALSIPGDRLQLGALHDCLVLQLQAGGEHAAGLNAADQLLLQQAREQMQAGAPQAVSGLFYKG</sequence>
<evidence type="ECO:0000313" key="7">
    <source>
        <dbReference type="EMBL" id="KAF7600851.1"/>
    </source>
</evidence>
<feature type="transmembrane region" description="Helical" evidence="6">
    <location>
        <begin position="40"/>
        <end position="60"/>
    </location>
</feature>
<dbReference type="OrthoDB" id="9808671at2"/>
<dbReference type="PANTHER" id="PTHR30213:SF0">
    <property type="entry name" value="UPF0761 MEMBRANE PROTEIN YIHY"/>
    <property type="match status" value="1"/>
</dbReference>
<keyword evidence="5 6" id="KW-0472">Membrane</keyword>
<feature type="transmembrane region" description="Helical" evidence="6">
    <location>
        <begin position="144"/>
        <end position="164"/>
    </location>
</feature>
<evidence type="ECO:0000313" key="9">
    <source>
        <dbReference type="Proteomes" id="UP000216107"/>
    </source>
</evidence>
<dbReference type="AlphaFoldDB" id="A0A272F0F2"/>
<dbReference type="Proteomes" id="UP000623509">
    <property type="component" value="Unassembled WGS sequence"/>
</dbReference>
<accession>A0A272F0F2</accession>
<dbReference type="Pfam" id="PF03631">
    <property type="entry name" value="Virul_fac_BrkB"/>
    <property type="match status" value="1"/>
</dbReference>
<feature type="transmembrane region" description="Helical" evidence="6">
    <location>
        <begin position="253"/>
        <end position="277"/>
    </location>
</feature>
<comment type="caution">
    <text evidence="8">The sequence shown here is derived from an EMBL/GenBank/DDBJ whole genome shotgun (WGS) entry which is preliminary data.</text>
</comment>
<keyword evidence="2" id="KW-1003">Cell membrane</keyword>
<gene>
    <name evidence="7" type="ORF">BGI27_00420</name>
    <name evidence="8" type="ORF">CGU29_00455</name>
</gene>
<evidence type="ECO:0000256" key="1">
    <source>
        <dbReference type="ARBA" id="ARBA00004651"/>
    </source>
</evidence>
<protein>
    <submittedName>
        <fullName evidence="8">Uncharacterized protein</fullName>
    </submittedName>
</protein>
<evidence type="ECO:0000313" key="8">
    <source>
        <dbReference type="EMBL" id="PAS95350.1"/>
    </source>
</evidence>
<dbReference type="EMBL" id="NMRN01000001">
    <property type="protein sequence ID" value="PAS95350.1"/>
    <property type="molecule type" value="Genomic_DNA"/>
</dbReference>
<reference evidence="7 10" key="1">
    <citation type="submission" date="2016-08" db="EMBL/GenBank/DDBJ databases">
        <title>Candidatus Dactylopiibacterium carminicum genome sequence.</title>
        <authorList>
            <person name="Ramirez-Puebla S.T."/>
            <person name="Ormeno-Orrillo E."/>
            <person name="Vera-Ponce De Leon A."/>
            <person name="Luis L."/>
            <person name="Sanchez-Flores A."/>
            <person name="Monica R."/>
            <person name="Martinez-Romero E."/>
        </authorList>
    </citation>
    <scope>NUCLEOTIDE SEQUENCE [LARGE SCALE GENOMIC DNA]</scope>
    <source>
        <strain evidence="7">END1</strain>
    </source>
</reference>
<evidence type="ECO:0000256" key="3">
    <source>
        <dbReference type="ARBA" id="ARBA00022692"/>
    </source>
</evidence>
<evidence type="ECO:0000256" key="5">
    <source>
        <dbReference type="ARBA" id="ARBA00023136"/>
    </source>
</evidence>
<name>A0A272F0F2_9RHOO</name>
<comment type="subcellular location">
    <subcellularLocation>
        <location evidence="1">Cell membrane</location>
        <topology evidence="1">Multi-pass membrane protein</topology>
    </subcellularLocation>
</comment>
<organism evidence="8 9">
    <name type="scientific">Candidatus Dactylopiibacterium carminicum</name>
    <dbReference type="NCBI Taxonomy" id="857335"/>
    <lineage>
        <taxon>Bacteria</taxon>
        <taxon>Pseudomonadati</taxon>
        <taxon>Pseudomonadota</taxon>
        <taxon>Betaproteobacteria</taxon>
        <taxon>Rhodocyclales</taxon>
        <taxon>Rhodocyclaceae</taxon>
        <taxon>Candidatus Dactylopiibacterium</taxon>
    </lineage>
</organism>
<dbReference type="RefSeq" id="WP_095522960.1">
    <property type="nucleotide sequence ID" value="NZ_MDUX01000001.1"/>
</dbReference>
<reference evidence="8 9" key="2">
    <citation type="submission" date="2017-07" db="EMBL/GenBank/DDBJ databases">
        <title>Candidatus Dactylopiibacterium carminicum, a nitrogen-fixing symbiont of the cochineal insect Dactylopius coccus and Dactylopius opuntiae (Hemiptera: Coccoidea: Dactylopiidae).</title>
        <authorList>
            <person name="Vera A."/>
        </authorList>
    </citation>
    <scope>NUCLEOTIDE SEQUENCE [LARGE SCALE GENOMIC DNA]</scope>
    <source>
        <strain evidence="8 9">NFDCM</strain>
    </source>
</reference>
<feature type="transmembrane region" description="Helical" evidence="6">
    <location>
        <begin position="184"/>
        <end position="203"/>
    </location>
</feature>
<proteinExistence type="predicted"/>
<evidence type="ECO:0000313" key="10">
    <source>
        <dbReference type="Proteomes" id="UP000623509"/>
    </source>
</evidence>
<dbReference type="NCBIfam" id="TIGR00765">
    <property type="entry name" value="yihY_not_rbn"/>
    <property type="match status" value="1"/>
</dbReference>
<dbReference type="GO" id="GO:0005886">
    <property type="term" value="C:plasma membrane"/>
    <property type="evidence" value="ECO:0007669"/>
    <property type="project" value="UniProtKB-SubCell"/>
</dbReference>
<dbReference type="PANTHER" id="PTHR30213">
    <property type="entry name" value="INNER MEMBRANE PROTEIN YHJD"/>
    <property type="match status" value="1"/>
</dbReference>
<feature type="transmembrane region" description="Helical" evidence="6">
    <location>
        <begin position="210"/>
        <end position="233"/>
    </location>
</feature>
<keyword evidence="3 6" id="KW-0812">Transmembrane</keyword>
<evidence type="ECO:0000256" key="2">
    <source>
        <dbReference type="ARBA" id="ARBA00022475"/>
    </source>
</evidence>